<dbReference type="AlphaFoldDB" id="A0A0E9P700"/>
<name>A0A0E9P700_ANGAN</name>
<protein>
    <submittedName>
        <fullName evidence="1">Uncharacterized protein</fullName>
    </submittedName>
</protein>
<accession>A0A0E9P700</accession>
<reference evidence="1" key="2">
    <citation type="journal article" date="2015" name="Fish Shellfish Immunol.">
        <title>Early steps in the European eel (Anguilla anguilla)-Vibrio vulnificus interaction in the gills: Role of the RtxA13 toxin.</title>
        <authorList>
            <person name="Callol A."/>
            <person name="Pajuelo D."/>
            <person name="Ebbesson L."/>
            <person name="Teles M."/>
            <person name="MacKenzie S."/>
            <person name="Amaro C."/>
        </authorList>
    </citation>
    <scope>NUCLEOTIDE SEQUENCE</scope>
</reference>
<proteinExistence type="predicted"/>
<reference evidence="1" key="1">
    <citation type="submission" date="2014-11" db="EMBL/GenBank/DDBJ databases">
        <authorList>
            <person name="Amaro Gonzalez C."/>
        </authorList>
    </citation>
    <scope>NUCLEOTIDE SEQUENCE</scope>
</reference>
<organism evidence="1">
    <name type="scientific">Anguilla anguilla</name>
    <name type="common">European freshwater eel</name>
    <name type="synonym">Muraena anguilla</name>
    <dbReference type="NCBI Taxonomy" id="7936"/>
    <lineage>
        <taxon>Eukaryota</taxon>
        <taxon>Metazoa</taxon>
        <taxon>Chordata</taxon>
        <taxon>Craniata</taxon>
        <taxon>Vertebrata</taxon>
        <taxon>Euteleostomi</taxon>
        <taxon>Actinopterygii</taxon>
        <taxon>Neopterygii</taxon>
        <taxon>Teleostei</taxon>
        <taxon>Anguilliformes</taxon>
        <taxon>Anguillidae</taxon>
        <taxon>Anguilla</taxon>
    </lineage>
</organism>
<sequence>MSYIKNQETCVKYLIFMSWFVITHGSSSMRVNDFSSFSIKYARRAAVRFQSICKYIMFNSSVKNV</sequence>
<evidence type="ECO:0000313" key="1">
    <source>
        <dbReference type="EMBL" id="JAH00401.1"/>
    </source>
</evidence>
<dbReference type="EMBL" id="GBXM01108176">
    <property type="protein sequence ID" value="JAH00401.1"/>
    <property type="molecule type" value="Transcribed_RNA"/>
</dbReference>